<feature type="transmembrane region" description="Helical" evidence="1">
    <location>
        <begin position="510"/>
        <end position="530"/>
    </location>
</feature>
<dbReference type="eggNOG" id="COG3696">
    <property type="taxonomic scope" value="Bacteria"/>
</dbReference>
<feature type="transmembrane region" description="Helical" evidence="1">
    <location>
        <begin position="1023"/>
        <end position="1043"/>
    </location>
</feature>
<evidence type="ECO:0000256" key="1">
    <source>
        <dbReference type="SAM" id="Phobius"/>
    </source>
</evidence>
<feature type="transmembrane region" description="Helical" evidence="1">
    <location>
        <begin position="1127"/>
        <end position="1146"/>
    </location>
</feature>
<dbReference type="SUPFAM" id="SSF82693">
    <property type="entry name" value="Multidrug efflux transporter AcrB pore domain, PN1, PN2, PC1 and PC2 subdomains"/>
    <property type="match status" value="2"/>
</dbReference>
<keyword evidence="1" id="KW-0812">Transmembrane</keyword>
<dbReference type="GO" id="GO:0005886">
    <property type="term" value="C:plasma membrane"/>
    <property type="evidence" value="ECO:0007669"/>
    <property type="project" value="TreeGrafter"/>
</dbReference>
<feature type="transmembrane region" description="Helical" evidence="1">
    <location>
        <begin position="459"/>
        <end position="479"/>
    </location>
</feature>
<keyword evidence="1" id="KW-1133">Transmembrane helix</keyword>
<reference evidence="2 3" key="1">
    <citation type="submission" date="2012-02" db="EMBL/GenBank/DDBJ databases">
        <title>Complete sequence of chromosome of Singulisphaera acidiphila DSM 18658.</title>
        <authorList>
            <consortium name="US DOE Joint Genome Institute (JGI-PGF)"/>
            <person name="Lucas S."/>
            <person name="Copeland A."/>
            <person name="Lapidus A."/>
            <person name="Glavina del Rio T."/>
            <person name="Dalin E."/>
            <person name="Tice H."/>
            <person name="Bruce D."/>
            <person name="Goodwin L."/>
            <person name="Pitluck S."/>
            <person name="Peters L."/>
            <person name="Ovchinnikova G."/>
            <person name="Chertkov O."/>
            <person name="Kyrpides N."/>
            <person name="Mavromatis K."/>
            <person name="Ivanova N."/>
            <person name="Brettin T."/>
            <person name="Detter J.C."/>
            <person name="Han C."/>
            <person name="Larimer F."/>
            <person name="Land M."/>
            <person name="Hauser L."/>
            <person name="Markowitz V."/>
            <person name="Cheng J.-F."/>
            <person name="Hugenholtz P."/>
            <person name="Woyke T."/>
            <person name="Wu D."/>
            <person name="Tindall B."/>
            <person name="Pomrenke H."/>
            <person name="Brambilla E."/>
            <person name="Klenk H.-P."/>
            <person name="Eisen J.A."/>
        </authorList>
    </citation>
    <scope>NUCLEOTIDE SEQUENCE [LARGE SCALE GENOMIC DNA]</scope>
    <source>
        <strain evidence="3">ATCC BAA-1392 / DSM 18658 / VKM B-2454 / MOB10</strain>
    </source>
</reference>
<accession>L0DEH7</accession>
<feature type="transmembrane region" description="Helical" evidence="1">
    <location>
        <begin position="12"/>
        <end position="32"/>
    </location>
</feature>
<dbReference type="PANTHER" id="PTHR32063:SF12">
    <property type="entry name" value="CATION EFFLUX SYSTEM PROTEIN"/>
    <property type="match status" value="1"/>
</dbReference>
<dbReference type="EMBL" id="CP003364">
    <property type="protein sequence ID" value="AGA27228.1"/>
    <property type="molecule type" value="Genomic_DNA"/>
</dbReference>
<dbReference type="Gene3D" id="3.30.70.1440">
    <property type="entry name" value="Multidrug efflux transporter AcrB pore domain"/>
    <property type="match status" value="2"/>
</dbReference>
<dbReference type="InterPro" id="IPR001036">
    <property type="entry name" value="Acrflvin-R"/>
</dbReference>
<keyword evidence="3" id="KW-1185">Reference proteome</keyword>
<feature type="transmembrane region" description="Helical" evidence="1">
    <location>
        <begin position="542"/>
        <end position="566"/>
    </location>
</feature>
<dbReference type="STRING" id="886293.Sinac_2944"/>
<dbReference type="Proteomes" id="UP000010798">
    <property type="component" value="Chromosome"/>
</dbReference>
<gene>
    <name evidence="2" type="ordered locus">Sinac_2944</name>
</gene>
<feature type="transmembrane region" description="Helical" evidence="1">
    <location>
        <begin position="1050"/>
        <end position="1076"/>
    </location>
</feature>
<feature type="transmembrane region" description="Helical" evidence="1">
    <location>
        <begin position="411"/>
        <end position="427"/>
    </location>
</feature>
<keyword evidence="1" id="KW-0472">Membrane</keyword>
<dbReference type="SUPFAM" id="SSF82714">
    <property type="entry name" value="Multidrug efflux transporter AcrB TolC docking domain, DN and DC subdomains"/>
    <property type="match status" value="2"/>
</dbReference>
<name>L0DEH7_SINAD</name>
<dbReference type="Gene3D" id="3.30.70.1320">
    <property type="entry name" value="Multidrug efflux transporter AcrB pore domain like"/>
    <property type="match status" value="1"/>
</dbReference>
<evidence type="ECO:0000313" key="3">
    <source>
        <dbReference type="Proteomes" id="UP000010798"/>
    </source>
</evidence>
<dbReference type="HOGENOM" id="CLU_002755_1_2_0"/>
<proteinExistence type="predicted"/>
<dbReference type="Gene3D" id="3.30.70.1430">
    <property type="entry name" value="Multidrug efflux transporter AcrB pore domain"/>
    <property type="match status" value="2"/>
</dbReference>
<dbReference type="Gene3D" id="1.20.1640.10">
    <property type="entry name" value="Multidrug efflux transporter AcrB transmembrane domain"/>
    <property type="match status" value="3"/>
</dbReference>
<dbReference type="InterPro" id="IPR027463">
    <property type="entry name" value="AcrB_DN_DC_subdom"/>
</dbReference>
<dbReference type="Pfam" id="PF00873">
    <property type="entry name" value="ACR_tran"/>
    <property type="match status" value="3"/>
</dbReference>
<sequence length="1167" mass="128401">MVRKLIGWALENPIVVILLAVFLAIIGVFSFLNVNVEVYPDPAPAIVEVIALFPGASAEEVERQVTVPLEVTFAGMPGLKKINSKSLFGLSDLKMTWHYGNAYTYETARQEVINRMSTISQPLPSGVTPAISPESPTGEIFRYVLKVPKDASGRELYTLNDIKAMQDWVLEREFRRVPRIVDVTSFGGTVRRYEVQPDPDRLRRYGITLGQLQATLTNSNATVGGDYINPGQVAMTVRSVGLFGGALDPVNKVLGLKSPAAAATILRAEELRRIREIRSLVISSVNNQPIRVDDVVEGGRLSPGQLPGEQGVVVSHQTRLGRIGYWRADRERPPRSPLSIADVGHDEDDRVTCIVLLRKGEDTLPALKDVKAKVQQLNEPTSGRLLPGTKIETYYDRTDLLNITTDTVTENLLTGVALVVIILFMFVNNIKTAIIVAINIPLALLFAFTMLYVRGKSANLLSIGAVDFGIIVDSSVVVVENIYRNLAAHNYPDLPMKERILRFVKEIDHALMYSVLIMVCAFVPLFAMTGPEGALFGPMAQTYAFSLAGALVLSLTLTPVLCMLLFKRFKPVEENFLVRALKFRYLWKLQLCLRYPKTTCAVMAFLIGGTACLVPQLGREFMPELEEGNLWLRGIGPLNMNLDHQAAIAKQARAIIARFPEVESIVTQSGRPDDGTDTEGFYSGEYFVPLRPQKDWPRLVPQTGWRRWIWGSTRARTKREIVFAMNADLERVIPGVVWNFSQSIRDNVLEALSGVKGDNSLKIFGPDFDQLELRAAKAKNILQEIKGVANVGVFHVRGSSHLEFRVDPEKCQKWGVTTADVNNVVSSAVGAKAMSSMVEGEKLFDISTRWPKWRRTDETSILDIPVDIINNQVVLAQGSGFTPTASGNALPPPAISGSLADTSNPISSTPRIRLGDLVTPVGADYAPDPNGHFYRAGASTIYREQGKRFIAIKFSVRERDLGSAVDEAKARTKDLFKSPYEGVWSGEFEQMEEANGRLMWIIPLSLALIFILLYAAFRSFLDTIVIFSNVFDVAVGGVWSLYLTGTNFSVSAAVGFVSLFGIAIMEGLLLISYFNALRIQGLPVHDAIVQGSLKRVRPVMITAMTAILGLLPAAVSTKMGSQTAKPLAIVVVGGMAVTLLLDRYLMPVLYSFYGHREPPEGGGGMAH</sequence>
<dbReference type="KEGG" id="saci:Sinac_2944"/>
<protein>
    <submittedName>
        <fullName evidence="2">Putative silver efflux pump</fullName>
    </submittedName>
</protein>
<dbReference type="AlphaFoldDB" id="L0DEH7"/>
<dbReference type="GO" id="GO:0042910">
    <property type="term" value="F:xenobiotic transmembrane transporter activity"/>
    <property type="evidence" value="ECO:0007669"/>
    <property type="project" value="TreeGrafter"/>
</dbReference>
<dbReference type="RefSeq" id="WP_015246377.1">
    <property type="nucleotide sequence ID" value="NC_019892.1"/>
</dbReference>
<dbReference type="PRINTS" id="PR00702">
    <property type="entry name" value="ACRIFLAVINRP"/>
</dbReference>
<dbReference type="OrthoDB" id="219750at2"/>
<feature type="transmembrane region" description="Helical" evidence="1">
    <location>
        <begin position="1096"/>
        <end position="1115"/>
    </location>
</feature>
<feature type="transmembrane region" description="Helical" evidence="1">
    <location>
        <begin position="434"/>
        <end position="453"/>
    </location>
</feature>
<dbReference type="PANTHER" id="PTHR32063">
    <property type="match status" value="1"/>
</dbReference>
<evidence type="ECO:0000313" key="2">
    <source>
        <dbReference type="EMBL" id="AGA27228.1"/>
    </source>
</evidence>
<dbReference type="SUPFAM" id="SSF82866">
    <property type="entry name" value="Multidrug efflux transporter AcrB transmembrane domain"/>
    <property type="match status" value="2"/>
</dbReference>
<feature type="transmembrane region" description="Helical" evidence="1">
    <location>
        <begin position="998"/>
        <end position="1017"/>
    </location>
</feature>
<dbReference type="Gene3D" id="3.30.2090.10">
    <property type="entry name" value="Multidrug efflux transporter AcrB TolC docking domain, DN and DC subdomains"/>
    <property type="match status" value="2"/>
</dbReference>
<organism evidence="2 3">
    <name type="scientific">Singulisphaera acidiphila (strain ATCC BAA-1392 / DSM 18658 / VKM B-2454 / MOB10)</name>
    <dbReference type="NCBI Taxonomy" id="886293"/>
    <lineage>
        <taxon>Bacteria</taxon>
        <taxon>Pseudomonadati</taxon>
        <taxon>Planctomycetota</taxon>
        <taxon>Planctomycetia</taxon>
        <taxon>Isosphaerales</taxon>
        <taxon>Isosphaeraceae</taxon>
        <taxon>Singulisphaera</taxon>
    </lineage>
</organism>